<reference evidence="1" key="2">
    <citation type="submission" date="2021-04" db="EMBL/GenBank/DDBJ databases">
        <authorList>
            <person name="Dong X."/>
        </authorList>
    </citation>
    <scope>NUCLEOTIDE SEQUENCE</scope>
    <source>
        <strain evidence="1">ZWT</strain>
    </source>
</reference>
<dbReference type="SUPFAM" id="SSF55144">
    <property type="entry name" value="LigT-like"/>
    <property type="match status" value="1"/>
</dbReference>
<dbReference type="EMBL" id="JAGSOJ010000004">
    <property type="protein sequence ID" value="MCM1991871.1"/>
    <property type="molecule type" value="Genomic_DNA"/>
</dbReference>
<sequence>MNCNVKRRTIMIFPQFDNVNIIDEIREKYDPLANHVRPHITLVFTFESNLTSIELKEHLEKELIGISSFRLSMDNIIRMDNPLGMYLFLVLKEGIEDIKKLSSKLYTGILEPYKPEWLNDKTFLPHMTLGNFTSRDDLDKAFKDVSDIKESFSTIVNKISVEIIDENEDSIIDVEVNLND</sequence>
<dbReference type="PANTHER" id="PTHR40037:SF1">
    <property type="entry name" value="PHOSPHOESTERASE SAOUHSC_00951-RELATED"/>
    <property type="match status" value="1"/>
</dbReference>
<keyword evidence="1" id="KW-0436">Ligase</keyword>
<comment type="caution">
    <text evidence="1">The sequence shown here is derived from an EMBL/GenBank/DDBJ whole genome shotgun (WGS) entry which is preliminary data.</text>
</comment>
<protein>
    <submittedName>
        <fullName evidence="1">2'-5' RNA ligase family protein</fullName>
    </submittedName>
</protein>
<dbReference type="GO" id="GO:0016874">
    <property type="term" value="F:ligase activity"/>
    <property type="evidence" value="ECO:0007669"/>
    <property type="project" value="UniProtKB-KW"/>
</dbReference>
<gene>
    <name evidence="1" type="ORF">KDK92_19195</name>
</gene>
<evidence type="ECO:0000313" key="2">
    <source>
        <dbReference type="Proteomes" id="UP001056429"/>
    </source>
</evidence>
<dbReference type="Proteomes" id="UP001056429">
    <property type="component" value="Unassembled WGS sequence"/>
</dbReference>
<name>A0A9J6P583_9CLOT</name>
<evidence type="ECO:0000313" key="1">
    <source>
        <dbReference type="EMBL" id="MCM1991871.1"/>
    </source>
</evidence>
<dbReference type="Gene3D" id="3.90.1140.10">
    <property type="entry name" value="Cyclic phosphodiesterase"/>
    <property type="match status" value="1"/>
</dbReference>
<organism evidence="1 2">
    <name type="scientific">Oceanirhabdus seepicola</name>
    <dbReference type="NCBI Taxonomy" id="2828781"/>
    <lineage>
        <taxon>Bacteria</taxon>
        <taxon>Bacillati</taxon>
        <taxon>Bacillota</taxon>
        <taxon>Clostridia</taxon>
        <taxon>Eubacteriales</taxon>
        <taxon>Clostridiaceae</taxon>
        <taxon>Oceanirhabdus</taxon>
    </lineage>
</organism>
<dbReference type="PANTHER" id="PTHR40037">
    <property type="entry name" value="PHOSPHOESTERASE YJCG-RELATED"/>
    <property type="match status" value="1"/>
</dbReference>
<dbReference type="InterPro" id="IPR050580">
    <property type="entry name" value="2H_phosphoesterase_YjcG-like"/>
</dbReference>
<reference evidence="1" key="1">
    <citation type="journal article" date="2021" name="mSystems">
        <title>Bacteria and Archaea Synergistically Convert Glycine Betaine to Biogenic Methane in the Formosa Cold Seep of the South China Sea.</title>
        <authorList>
            <person name="Li L."/>
            <person name="Zhang W."/>
            <person name="Zhang S."/>
            <person name="Song L."/>
            <person name="Sun Q."/>
            <person name="Zhang H."/>
            <person name="Xiang H."/>
            <person name="Dong X."/>
        </authorList>
    </citation>
    <scope>NUCLEOTIDE SEQUENCE</scope>
    <source>
        <strain evidence="1">ZWT</strain>
    </source>
</reference>
<keyword evidence="2" id="KW-1185">Reference proteome</keyword>
<dbReference type="AlphaFoldDB" id="A0A9J6P583"/>
<proteinExistence type="predicted"/>
<dbReference type="InterPro" id="IPR009097">
    <property type="entry name" value="Cyclic_Pdiesterase"/>
</dbReference>
<accession>A0A9J6P583</accession>
<dbReference type="Pfam" id="PF13563">
    <property type="entry name" value="2_5_RNA_ligase2"/>
    <property type="match status" value="1"/>
</dbReference>